<proteinExistence type="predicted"/>
<dbReference type="EMBL" id="CAKMRJ010005634">
    <property type="protein sequence ID" value="CAH1449710.1"/>
    <property type="molecule type" value="Genomic_DNA"/>
</dbReference>
<dbReference type="Proteomes" id="UP001157418">
    <property type="component" value="Unassembled WGS sequence"/>
</dbReference>
<name>A0AAU9PHR8_9ASTR</name>
<comment type="caution">
    <text evidence="2">The sequence shown here is derived from an EMBL/GenBank/DDBJ whole genome shotgun (WGS) entry which is preliminary data.</text>
</comment>
<protein>
    <submittedName>
        <fullName evidence="2">Uncharacterized protein</fullName>
    </submittedName>
</protein>
<accession>A0AAU9PHR8</accession>
<dbReference type="AlphaFoldDB" id="A0AAU9PHR8"/>
<evidence type="ECO:0000256" key="1">
    <source>
        <dbReference type="SAM" id="MobiDB-lite"/>
    </source>
</evidence>
<evidence type="ECO:0000313" key="3">
    <source>
        <dbReference type="Proteomes" id="UP001157418"/>
    </source>
</evidence>
<reference evidence="2 3" key="1">
    <citation type="submission" date="2022-01" db="EMBL/GenBank/DDBJ databases">
        <authorList>
            <person name="Xiong W."/>
            <person name="Schranz E."/>
        </authorList>
    </citation>
    <scope>NUCLEOTIDE SEQUENCE [LARGE SCALE GENOMIC DNA]</scope>
</reference>
<feature type="region of interest" description="Disordered" evidence="1">
    <location>
        <begin position="1"/>
        <end position="49"/>
    </location>
</feature>
<organism evidence="2 3">
    <name type="scientific">Lactuca virosa</name>
    <dbReference type="NCBI Taxonomy" id="75947"/>
    <lineage>
        <taxon>Eukaryota</taxon>
        <taxon>Viridiplantae</taxon>
        <taxon>Streptophyta</taxon>
        <taxon>Embryophyta</taxon>
        <taxon>Tracheophyta</taxon>
        <taxon>Spermatophyta</taxon>
        <taxon>Magnoliopsida</taxon>
        <taxon>eudicotyledons</taxon>
        <taxon>Gunneridae</taxon>
        <taxon>Pentapetalae</taxon>
        <taxon>asterids</taxon>
        <taxon>campanulids</taxon>
        <taxon>Asterales</taxon>
        <taxon>Asteraceae</taxon>
        <taxon>Cichorioideae</taxon>
        <taxon>Cichorieae</taxon>
        <taxon>Lactucinae</taxon>
        <taxon>Lactuca</taxon>
    </lineage>
</organism>
<gene>
    <name evidence="2" type="ORF">LVIROSA_LOCUS35181</name>
</gene>
<sequence>MFSPPHSPSLQTPIASPSTSHPSLSTPMSTDSPLSVAQSPPSENTISVHDDNLQVVDLEALTPSSSAGKRPIEIVATTDSLEWFSSKGGVVSATLKIPKMKNLE</sequence>
<feature type="compositionally biased region" description="Low complexity" evidence="1">
    <location>
        <begin position="16"/>
        <end position="30"/>
    </location>
</feature>
<evidence type="ECO:0000313" key="2">
    <source>
        <dbReference type="EMBL" id="CAH1449710.1"/>
    </source>
</evidence>
<keyword evidence="3" id="KW-1185">Reference proteome</keyword>
<feature type="compositionally biased region" description="Polar residues" evidence="1">
    <location>
        <begin position="31"/>
        <end position="47"/>
    </location>
</feature>